<accession>A0A164Z4J8</accession>
<reference evidence="2" key="1">
    <citation type="submission" date="2016-02" db="EMBL/GenBank/DDBJ databases">
        <authorList>
            <person name="liu f."/>
        </authorList>
    </citation>
    <scope>NUCLEOTIDE SEQUENCE [LARGE SCALE GENOMIC DNA]</scope>
</reference>
<name>A0A164Z4J8_9SYNE</name>
<gene>
    <name evidence="1" type="ORF">FLM9_661</name>
</gene>
<evidence type="ECO:0000313" key="1">
    <source>
        <dbReference type="EMBL" id="SAY38740.1"/>
    </source>
</evidence>
<organism evidence="1 2">
    <name type="scientific">Candidatus Synechococcus spongiarum</name>
    <dbReference type="NCBI Taxonomy" id="431041"/>
    <lineage>
        <taxon>Bacteria</taxon>
        <taxon>Bacillati</taxon>
        <taxon>Cyanobacteriota</taxon>
        <taxon>Cyanophyceae</taxon>
        <taxon>Synechococcales</taxon>
        <taxon>Synechococcaceae</taxon>
        <taxon>Synechococcus</taxon>
    </lineage>
</organism>
<proteinExistence type="predicted"/>
<dbReference type="EMBL" id="FITM01000077">
    <property type="protein sequence ID" value="SAY38740.1"/>
    <property type="molecule type" value="Genomic_DNA"/>
</dbReference>
<keyword evidence="2" id="KW-1185">Reference proteome</keyword>
<dbReference type="AlphaFoldDB" id="A0A164Z4J8"/>
<protein>
    <submittedName>
        <fullName evidence="1">Uncharacterized protein</fullName>
    </submittedName>
</protein>
<sequence>MSTPAQVQVQVDRGRVGEPLELGIERQGVAQILVVVTEELNRELF</sequence>
<evidence type="ECO:0000313" key="2">
    <source>
        <dbReference type="Proteomes" id="UP000182631"/>
    </source>
</evidence>
<dbReference type="Proteomes" id="UP000182631">
    <property type="component" value="Unassembled WGS sequence"/>
</dbReference>